<organism evidence="3 4">
    <name type="scientific">Kazachstania africana (strain ATCC 22294 / BCRC 22015 / CBS 2517 / CECT 1963 / NBRC 1671 / NRRL Y-8276)</name>
    <name type="common">Yeast</name>
    <name type="synonym">Kluyveromyces africanus</name>
    <dbReference type="NCBI Taxonomy" id="1071382"/>
    <lineage>
        <taxon>Eukaryota</taxon>
        <taxon>Fungi</taxon>
        <taxon>Dikarya</taxon>
        <taxon>Ascomycota</taxon>
        <taxon>Saccharomycotina</taxon>
        <taxon>Saccharomycetes</taxon>
        <taxon>Saccharomycetales</taxon>
        <taxon>Saccharomycetaceae</taxon>
        <taxon>Kazachstania</taxon>
    </lineage>
</organism>
<sequence>MIIRTPTRTKTQSLNGPQVDFKFPSAGNLQASDVELNNHLLLNEVLGKSERDPHHLHVQENNDSGSQILSDYTSSSNTNTHSSNGYYSFANISDNTTSPAFFNAPSDASYTMAQSNTSDSKASSRMSSIRETGNLPLGSSQVAQFSMERIPEGNTVCSGNQTIRTADNISYEIVSSNSSDNISNGKIRATSDSTNESSMINKNHNTVIKRSLKLQRIPTIRQVRSTNSSLCSVPYPTNLSTRRSALKRSNAIRCKGGLLQYFHLMGIKIKRNFKKLRMAVRRKLFSYRKSQSKSKRNQSINKNLPTVPGQLKTVKRSISFRQNPTTGYVSNLKRSISRKSSLNVSLMTKQKQDCDVTRKTNSSIRRTTSSIRRAASSLNTVQPRNSLRTSSSSNSNHSKLVRSHATASLNSIIRQPSIVVKNKVIPLSMGHYSILEEEEENSGVTNKEDTPMESAELVFADIQEESEEEEEEEIHEHVENLEKLFNSYFKRIVAQRITLRLQMAKYEESNMLDASYKKVLEGILSDYETEHSSQRIFDSDNKSELSSTYSDEMSENDTSTDNEEDETMDDIKSLNIGFKKDITTPFASRYASRNASPFSLPTGTVRRSLTLPTRIKI</sequence>
<dbReference type="GO" id="GO:0032177">
    <property type="term" value="C:cellular bud neck split septin rings"/>
    <property type="evidence" value="ECO:0007669"/>
    <property type="project" value="EnsemblFungi"/>
</dbReference>
<evidence type="ECO:0000256" key="1">
    <source>
        <dbReference type="SAM" id="Coils"/>
    </source>
</evidence>
<keyword evidence="1" id="KW-0175">Coiled coil</keyword>
<evidence type="ECO:0000256" key="2">
    <source>
        <dbReference type="SAM" id="MobiDB-lite"/>
    </source>
</evidence>
<dbReference type="HOGENOM" id="CLU_385965_0_0_1"/>
<dbReference type="Proteomes" id="UP000005220">
    <property type="component" value="Chromosome 8"/>
</dbReference>
<dbReference type="GO" id="GO:1901900">
    <property type="term" value="P:regulation of protein localization to cell division site"/>
    <property type="evidence" value="ECO:0007669"/>
    <property type="project" value="EnsemblFungi"/>
</dbReference>
<evidence type="ECO:0008006" key="5">
    <source>
        <dbReference type="Google" id="ProtNLM"/>
    </source>
</evidence>
<dbReference type="KEGG" id="kaf:KAFR_0H02390"/>
<dbReference type="GO" id="GO:0005637">
    <property type="term" value="C:nuclear inner membrane"/>
    <property type="evidence" value="ECO:0007669"/>
    <property type="project" value="EnsemblFungi"/>
</dbReference>
<dbReference type="STRING" id="1071382.H2AZ92"/>
<evidence type="ECO:0000313" key="4">
    <source>
        <dbReference type="Proteomes" id="UP000005220"/>
    </source>
</evidence>
<feature type="region of interest" description="Disordered" evidence="2">
    <location>
        <begin position="378"/>
        <end position="400"/>
    </location>
</feature>
<dbReference type="GO" id="GO:0045185">
    <property type="term" value="P:maintenance of protein location"/>
    <property type="evidence" value="ECO:0007669"/>
    <property type="project" value="EnsemblFungi"/>
</dbReference>
<protein>
    <recommendedName>
        <fullName evidence="5">Altered inheritance of mitochondria protein 44</fullName>
    </recommendedName>
</protein>
<accession>H2AZ92</accession>
<proteinExistence type="predicted"/>
<feature type="compositionally biased region" description="Acidic residues" evidence="2">
    <location>
        <begin position="552"/>
        <end position="568"/>
    </location>
</feature>
<feature type="region of interest" description="Disordered" evidence="2">
    <location>
        <begin position="288"/>
        <end position="307"/>
    </location>
</feature>
<gene>
    <name evidence="3" type="primary">KAFR0H02390</name>
    <name evidence="3" type="ORF">KAFR_0H02390</name>
</gene>
<dbReference type="GO" id="GO:1903473">
    <property type="term" value="P:positive regulation of mitotic actomyosin contractile ring contraction"/>
    <property type="evidence" value="ECO:0007669"/>
    <property type="project" value="EnsemblFungi"/>
</dbReference>
<dbReference type="GO" id="GO:0005886">
    <property type="term" value="C:plasma membrane"/>
    <property type="evidence" value="ECO:0007669"/>
    <property type="project" value="EnsemblFungi"/>
</dbReference>
<dbReference type="GeneID" id="13887644"/>
<feature type="region of interest" description="Disordered" evidence="2">
    <location>
        <begin position="55"/>
        <end position="77"/>
    </location>
</feature>
<dbReference type="OrthoDB" id="4065285at2759"/>
<evidence type="ECO:0000313" key="3">
    <source>
        <dbReference type="EMBL" id="CCF59648.1"/>
    </source>
</evidence>
<feature type="compositionally biased region" description="Low complexity" evidence="2">
    <location>
        <begin position="384"/>
        <end position="398"/>
    </location>
</feature>
<reference evidence="3 4" key="1">
    <citation type="journal article" date="2011" name="Proc. Natl. Acad. Sci. U.S.A.">
        <title>Evolutionary erosion of yeast sex chromosomes by mating-type switching accidents.</title>
        <authorList>
            <person name="Gordon J.L."/>
            <person name="Armisen D."/>
            <person name="Proux-Wera E."/>
            <person name="Oheigeartaigh S.S."/>
            <person name="Byrne K.P."/>
            <person name="Wolfe K.H."/>
        </authorList>
    </citation>
    <scope>NUCLEOTIDE SEQUENCE [LARGE SCALE GENOMIC DNA]</scope>
    <source>
        <strain evidence="4">ATCC 22294 / BCRC 22015 / CBS 2517 / CECT 1963 / NBRC 1671 / NRRL Y-8276</strain>
    </source>
</reference>
<dbReference type="AlphaFoldDB" id="H2AZ92"/>
<dbReference type="EMBL" id="HE650828">
    <property type="protein sequence ID" value="CCF59648.1"/>
    <property type="molecule type" value="Genomic_DNA"/>
</dbReference>
<dbReference type="RefSeq" id="XP_003958783.1">
    <property type="nucleotide sequence ID" value="XM_003958734.1"/>
</dbReference>
<keyword evidence="4" id="KW-1185">Reference proteome</keyword>
<dbReference type="GO" id="GO:0098841">
    <property type="term" value="P:protein localization to cell division site after cytokinesis"/>
    <property type="evidence" value="ECO:0007669"/>
    <property type="project" value="EnsemblFungi"/>
</dbReference>
<dbReference type="GO" id="GO:1990344">
    <property type="term" value="P:secondary cell septum biogenesis"/>
    <property type="evidence" value="ECO:0007669"/>
    <property type="project" value="EnsemblFungi"/>
</dbReference>
<feature type="coiled-coil region" evidence="1">
    <location>
        <begin position="452"/>
        <end position="487"/>
    </location>
</feature>
<dbReference type="GO" id="GO:0032174">
    <property type="term" value="C:cellular bud neck septin collar"/>
    <property type="evidence" value="ECO:0007669"/>
    <property type="project" value="EnsemblFungi"/>
</dbReference>
<dbReference type="eggNOG" id="ENOG502R02U">
    <property type="taxonomic scope" value="Eukaryota"/>
</dbReference>
<dbReference type="FunCoup" id="H2AZ92">
    <property type="interactions" value="49"/>
</dbReference>
<dbReference type="InParanoid" id="H2AZ92"/>
<feature type="region of interest" description="Disordered" evidence="2">
    <location>
        <begin position="110"/>
        <end position="138"/>
    </location>
</feature>
<feature type="region of interest" description="Disordered" evidence="2">
    <location>
        <begin position="533"/>
        <end position="569"/>
    </location>
</feature>
<feature type="compositionally biased region" description="Basic and acidic residues" evidence="2">
    <location>
        <begin position="533"/>
        <end position="543"/>
    </location>
</feature>
<name>H2AZ92_KAZAF</name>